<evidence type="ECO:0000313" key="3">
    <source>
        <dbReference type="EMBL" id="KAK9014870.1"/>
    </source>
</evidence>
<evidence type="ECO:0000256" key="2">
    <source>
        <dbReference type="ARBA" id="ARBA00006330"/>
    </source>
</evidence>
<dbReference type="EMBL" id="JBBPBN010000021">
    <property type="protein sequence ID" value="KAK9014870.1"/>
    <property type="molecule type" value="Genomic_DNA"/>
</dbReference>
<comment type="similarity">
    <text evidence="2">In the C-terminal section; belongs to the trehalose phosphatase family.</text>
</comment>
<protein>
    <recommendedName>
        <fullName evidence="5">Trehalose-phosphatase</fullName>
    </recommendedName>
</protein>
<evidence type="ECO:0008006" key="5">
    <source>
        <dbReference type="Google" id="ProtNLM"/>
    </source>
</evidence>
<dbReference type="InterPro" id="IPR036412">
    <property type="entry name" value="HAD-like_sf"/>
</dbReference>
<dbReference type="PANTHER" id="PTHR10788:SF113">
    <property type="entry name" value="TREHALOSE 6-PHOSPHATE PHOSPHATASE"/>
    <property type="match status" value="1"/>
</dbReference>
<dbReference type="CDD" id="cd01627">
    <property type="entry name" value="HAD_TPP"/>
    <property type="match status" value="1"/>
</dbReference>
<dbReference type="Proteomes" id="UP001396334">
    <property type="component" value="Unassembled WGS sequence"/>
</dbReference>
<dbReference type="NCBIfam" id="TIGR01484">
    <property type="entry name" value="HAD-SF-IIB"/>
    <property type="match status" value="1"/>
</dbReference>
<evidence type="ECO:0000256" key="1">
    <source>
        <dbReference type="ARBA" id="ARBA00005409"/>
    </source>
</evidence>
<dbReference type="Gene3D" id="3.40.50.1000">
    <property type="entry name" value="HAD superfamily/HAD-like"/>
    <property type="match status" value="2"/>
</dbReference>
<name>A0ABR2RPT6_9ROSI</name>
<accession>A0ABR2RPT6</accession>
<dbReference type="InterPro" id="IPR003337">
    <property type="entry name" value="Trehalose_PPase"/>
</dbReference>
<comment type="similarity">
    <text evidence="1">In the N-terminal section; belongs to the glycosyltransferase 20 family.</text>
</comment>
<organism evidence="3 4">
    <name type="scientific">Hibiscus sabdariffa</name>
    <name type="common">roselle</name>
    <dbReference type="NCBI Taxonomy" id="183260"/>
    <lineage>
        <taxon>Eukaryota</taxon>
        <taxon>Viridiplantae</taxon>
        <taxon>Streptophyta</taxon>
        <taxon>Embryophyta</taxon>
        <taxon>Tracheophyta</taxon>
        <taxon>Spermatophyta</taxon>
        <taxon>Magnoliopsida</taxon>
        <taxon>eudicotyledons</taxon>
        <taxon>Gunneridae</taxon>
        <taxon>Pentapetalae</taxon>
        <taxon>rosids</taxon>
        <taxon>malvids</taxon>
        <taxon>Malvales</taxon>
        <taxon>Malvaceae</taxon>
        <taxon>Malvoideae</taxon>
        <taxon>Hibiscus</taxon>
    </lineage>
</organism>
<dbReference type="InterPro" id="IPR001830">
    <property type="entry name" value="Glyco_trans_20"/>
</dbReference>
<dbReference type="PANTHER" id="PTHR10788">
    <property type="entry name" value="TREHALOSE-6-PHOSPHATE SYNTHASE"/>
    <property type="match status" value="1"/>
</dbReference>
<dbReference type="SUPFAM" id="SSF56784">
    <property type="entry name" value="HAD-like"/>
    <property type="match status" value="1"/>
</dbReference>
<dbReference type="NCBIfam" id="TIGR00685">
    <property type="entry name" value="T6PP"/>
    <property type="match status" value="1"/>
</dbReference>
<comment type="caution">
    <text evidence="3">The sequence shown here is derived from an EMBL/GenBank/DDBJ whole genome shotgun (WGS) entry which is preliminary data.</text>
</comment>
<reference evidence="3 4" key="1">
    <citation type="journal article" date="2024" name="G3 (Bethesda)">
        <title>Genome assembly of Hibiscus sabdariffa L. provides insights into metabolisms of medicinal natural products.</title>
        <authorList>
            <person name="Kim T."/>
        </authorList>
    </citation>
    <scope>NUCLEOTIDE SEQUENCE [LARGE SCALE GENOMIC DNA]</scope>
    <source>
        <strain evidence="3">TK-2024</strain>
        <tissue evidence="3">Old leaves</tissue>
    </source>
</reference>
<keyword evidence="4" id="KW-1185">Reference proteome</keyword>
<dbReference type="InterPro" id="IPR023214">
    <property type="entry name" value="HAD_sf"/>
</dbReference>
<sequence length="679" mass="75991">MMSRSYTNLLDLAEGNFPVMSQPREKNRLTRVMTVPGVISEPDDDQDNSVSSDVPSSVNQDRIIIVANQLPVIAKRRPDNKGWNFSWDDYSLLLQLKDGLPEEMEILYVGSLRVDVDPNEQDEVSQHLLDKFKCVPAFLPPEIFTKFYHGFCKQHVWPLFHYMLPLSANHGGVNLKLLAMQQMLKQHPKWQGKAVLVQITNPARGTGKDLENTHDELKASCKRINEAFGQPGYEPIVFIDRPVSLGERVAYYTIAECVVVTAVRDGMNLTPYEYVACWQGVSESESSSESNGPKKSMLVVSEFIGCSPSLSGAIRVNPWNIEATAEAMNEAISMVDAEKQLRHEKHYRYVSSHDVAFWSRSFFQDMERTCKDHFRRRCWGIGLSFGFRVVALDPNFRKLSIDHMESVYLKSKNRAILLDYDGTVMPQTSHNKAPSAEVISIINTLSGDTKNTVFVVSGRGKESLDKWFSPCKKLGIAAEHGYFMRWSSDDKWEVCGQSSEFGWKEIAEPVMKLYTEATDGSSIETKESALVWHHRDADPSFGSSQAKEMLDHLESVLANEPVTVKRGQYIIEVKPQGLSKGVVAEKIFTSMAGSGRQADFVLCVGDDRSDEEMFEIISSAISSGILSSNTSVFACTVGQKPSKAKYYLDDPAEVVNMLQALAEASDPGSLTEYESDISL</sequence>
<dbReference type="Pfam" id="PF00982">
    <property type="entry name" value="Glyco_transf_20"/>
    <property type="match status" value="2"/>
</dbReference>
<evidence type="ECO:0000313" key="4">
    <source>
        <dbReference type="Proteomes" id="UP001396334"/>
    </source>
</evidence>
<dbReference type="SUPFAM" id="SSF53756">
    <property type="entry name" value="UDP-Glycosyltransferase/glycogen phosphorylase"/>
    <property type="match status" value="2"/>
</dbReference>
<dbReference type="Pfam" id="PF02358">
    <property type="entry name" value="Trehalose_PPase"/>
    <property type="match status" value="1"/>
</dbReference>
<proteinExistence type="inferred from homology"/>
<dbReference type="InterPro" id="IPR006379">
    <property type="entry name" value="HAD-SF_hydro_IIB"/>
</dbReference>
<gene>
    <name evidence="3" type="ORF">V6N11_006008</name>
</gene>
<dbReference type="Gene3D" id="3.40.50.2000">
    <property type="entry name" value="Glycogen Phosphorylase B"/>
    <property type="match status" value="2"/>
</dbReference>